<evidence type="ECO:0000313" key="3">
    <source>
        <dbReference type="EMBL" id="CAF1190853.1"/>
    </source>
</evidence>
<dbReference type="EMBL" id="CAJNOL010001646">
    <property type="protein sequence ID" value="CAF1397062.1"/>
    <property type="molecule type" value="Genomic_DNA"/>
</dbReference>
<feature type="compositionally biased region" description="Polar residues" evidence="2">
    <location>
        <begin position="1681"/>
        <end position="1691"/>
    </location>
</feature>
<accession>A0A814VM86</accession>
<proteinExistence type="predicted"/>
<feature type="region of interest" description="Disordered" evidence="2">
    <location>
        <begin position="1"/>
        <end position="22"/>
    </location>
</feature>
<keyword evidence="1" id="KW-0175">Coiled coil</keyword>
<feature type="coiled-coil region" evidence="1">
    <location>
        <begin position="318"/>
        <end position="345"/>
    </location>
</feature>
<keyword evidence="6" id="KW-1185">Reference proteome</keyword>
<feature type="compositionally biased region" description="Low complexity" evidence="2">
    <location>
        <begin position="1697"/>
        <end position="1708"/>
    </location>
</feature>
<feature type="compositionally biased region" description="Basic and acidic residues" evidence="2">
    <location>
        <begin position="1783"/>
        <end position="1794"/>
    </location>
</feature>
<evidence type="ECO:0000313" key="5">
    <source>
        <dbReference type="Proteomes" id="UP000663854"/>
    </source>
</evidence>
<feature type="compositionally biased region" description="Low complexity" evidence="2">
    <location>
        <begin position="7"/>
        <end position="22"/>
    </location>
</feature>
<organism evidence="3 5">
    <name type="scientific">Rotaria sordida</name>
    <dbReference type="NCBI Taxonomy" id="392033"/>
    <lineage>
        <taxon>Eukaryota</taxon>
        <taxon>Metazoa</taxon>
        <taxon>Spiralia</taxon>
        <taxon>Gnathifera</taxon>
        <taxon>Rotifera</taxon>
        <taxon>Eurotatoria</taxon>
        <taxon>Bdelloidea</taxon>
        <taxon>Philodinida</taxon>
        <taxon>Philodinidae</taxon>
        <taxon>Rotaria</taxon>
    </lineage>
</organism>
<dbReference type="Proteomes" id="UP000663870">
    <property type="component" value="Unassembled WGS sequence"/>
</dbReference>
<feature type="compositionally biased region" description="Polar residues" evidence="2">
    <location>
        <begin position="1712"/>
        <end position="1757"/>
    </location>
</feature>
<dbReference type="Proteomes" id="UP000663854">
    <property type="component" value="Unassembled WGS sequence"/>
</dbReference>
<sequence length="1794" mass="210268">MQRTQISRTSSSDKLNDSSSSRNLIHNIDQTNEHKLSLNIKPITHRTIHTQTTQDIKSSFPSKSIPSFAETQLISVYYPSQNPTNLLNNDKCIFIEQQYRQPIHCHRKYDPLSLTKSTQTSPLLTPLSTHSSTLIIYGNEKFDPNYKQRFKIYSGNQNLSNDFNNEYTSSNELIEDSNYTYEEYILNLDEKQSQTTSTSSSSSVTTVIARNNEFNTLSTNNNQRISSWPSVPDDIIPIDNQYENNEQKRLSHVQCSENLIHQIPTSTTNSLIDINSRNISEQLQQFDYHPINLSKWIQTHMDKTDNQTNLTTNRVSTLRTLFEQKNKSEENLSKYNDEIHFHTKDHNISTIHHAEPAQIIQHRIDSSINNTYDNQSIASFKLDQIRLITGRSLNSLNDVGHYLQDGHTWQWNEIFWLSLTNSQRDHLKDLEYQLHTHKNDSKCSSPPSLSTNERKRLKSTINITGDDTWQQYKPQRLSSNITKYSEINPPINMLNSTTSNITDLKINSQESNNPITIIEDLSTNSIYSNKTNSDDTLNYEEFIYDYLSTYGKHVRLNDNTLILFIDNQQIHLPLSINNNLILTKNIYLDFIDQDLLPFETESNQLVIFIYGEPIILPNDRWLFYRIKYYNAQWIHKLKRINRHIPSQLIPIIEQWLADHTKLLFDTHKLNVDDLIIPLKGKVGLHIIDLYKRQQLETNYWNEILKYLIRIGHVSYDSNEKLIRIAHSELDARRILKSPSFSSLELIERIAKYLRTLDNIHIENDSLYLTDNFILPNEYINDLLIKHRQGENLNANELAHLLLDICHIDEDKNNQILILTFNKQILEIKNNENFLNKNDINILIEWLNKLKQQNLIEINEQNDIIINFNNQNNNSKQQIFIKNEHINTYMKTNNKQTDIINTNDIANILFLYNYIQYSSGKFIFPMENTKLNTTDELIWLQSIIHSIQSNEHKQQTEIELFDGQNTQLLQIPYEYMLPTNNIQTITNYLYQNGDIRYDNNTGNYIYRYISSNENKHLIENNINQHELLSSHIKHIHINKNNKSIELEFIHDSNHYLLLPSNWYQQILEHQFNRSYIIDMLLSNGGIFNNDYFIFNNYSYSLKSLNDLSLKQKENLIDYYVDYINNQGEIKYDNINHLLILENLLNGSKLYLTSEHTQFIHNNQYRREDMKFILIKYSQLKQDEFNNWLLYYNNQCIQIPSINILNENKIELINNYHKIIDYMYNHNLIRYNKNLKIFQIYFSNQILIIPFKQLKSIINIKNFNLLNKYILPFNSYQLSQWLLNNLQEINYFHNNSIEILYQNKFYYLPLNYLKQQENFIDTKLKLIFPFNKSLRFIQKTPSTTTLENIEQPSIENNYTIDPLLILANHIHHSSTIYQDQFGRLVIKLNKNEIVIPRIDAIDSIEAINISPQRTGNIIARLINRIGKVQSNDIGGLIITIGKNSFELSKETINYSNKLFNKNNSNLSLLRHAKSTSNLSSSSSIEEYPLFNDDQQILYTKNDRDDTRYLKQDHRYNIQTNLDLKPSILIIPDNETIPLSNRTTRFYIQYTDEYDRLSLNSNLNSMKNQYPIRSIQPQLISPYHYQNITLREAPVYLYKQDNKKIFYENLAHYLSIEQSYLSSRTIRHMLKFTSSDEYFNYLSKKMSTIHAKQLVQESRSPQFINGTGGVQSLITSEKNVTLPRSVTLSGQSNDGESESRTTVSRSASAAAKVITSKSDTIKSNTSSSGPSSRENPTVSSASVVRTHSLVSPNRTSGSKGTTEDEVKKEKKSKFRTPSFLRKRKEKKEAANKEKSEK</sequence>
<dbReference type="EMBL" id="CAJNOH010001215">
    <property type="protein sequence ID" value="CAF1190853.1"/>
    <property type="molecule type" value="Genomic_DNA"/>
</dbReference>
<gene>
    <name evidence="4" type="ORF">JXQ802_LOCUS34520</name>
    <name evidence="3" type="ORF">PYM288_LOCUS24336</name>
</gene>
<feature type="compositionally biased region" description="Basic residues" evidence="2">
    <location>
        <begin position="1766"/>
        <end position="1782"/>
    </location>
</feature>
<feature type="region of interest" description="Disordered" evidence="2">
    <location>
        <begin position="1681"/>
        <end position="1794"/>
    </location>
</feature>
<reference evidence="3" key="1">
    <citation type="submission" date="2021-02" db="EMBL/GenBank/DDBJ databases">
        <authorList>
            <person name="Nowell W R."/>
        </authorList>
    </citation>
    <scope>NUCLEOTIDE SEQUENCE</scope>
</reference>
<evidence type="ECO:0000256" key="1">
    <source>
        <dbReference type="SAM" id="Coils"/>
    </source>
</evidence>
<comment type="caution">
    <text evidence="3">The sequence shown here is derived from an EMBL/GenBank/DDBJ whole genome shotgun (WGS) entry which is preliminary data.</text>
</comment>
<evidence type="ECO:0000313" key="6">
    <source>
        <dbReference type="Proteomes" id="UP000663870"/>
    </source>
</evidence>
<evidence type="ECO:0000313" key="4">
    <source>
        <dbReference type="EMBL" id="CAF1397062.1"/>
    </source>
</evidence>
<protein>
    <submittedName>
        <fullName evidence="3">Uncharacterized protein</fullName>
    </submittedName>
</protein>
<evidence type="ECO:0000256" key="2">
    <source>
        <dbReference type="SAM" id="MobiDB-lite"/>
    </source>
</evidence>
<name>A0A814VM86_9BILA</name>